<dbReference type="RefSeq" id="WP_076378230.1">
    <property type="nucleotide sequence ID" value="NZ_AP017422.1"/>
</dbReference>
<organism evidence="3 4">
    <name type="scientific">Filimonas lacunae</name>
    <dbReference type="NCBI Taxonomy" id="477680"/>
    <lineage>
        <taxon>Bacteria</taxon>
        <taxon>Pseudomonadati</taxon>
        <taxon>Bacteroidota</taxon>
        <taxon>Chitinophagia</taxon>
        <taxon>Chitinophagales</taxon>
        <taxon>Chitinophagaceae</taxon>
        <taxon>Filimonas</taxon>
    </lineage>
</organism>
<dbReference type="Proteomes" id="UP000186917">
    <property type="component" value="Unassembled WGS sequence"/>
</dbReference>
<sequence>MNNQELLNQLWEKYLSDQKMTEGELAQLRALVQNTQYQPQLEQLLHTLYSEKQQDYPAADTSAREAFTEVWARLQTTTPQATPAPVAGMPPRRWWRYAAAAILALSAAATVYYGLQRDKAPTPLARHGADSSQPIQPGSNKALLTLADGSVIALNDAQNGTLARQGNTQVVKLANGQLAYQNKQGAGTAGLYNTIHTPRGGKYHITLPDGSQVWLNAASSLYYPTTFAGAAREVTLTGEAYFEIAPNSAMPFRVKVGDMQVNVLGTQFNINAYEEEAAIHTTLLQGSVQVKAGAAQQLLKPAQRASLQRSNGSLQVQNNVDTEEAIAWKNGLVQFAGTDIHAAMRMIARWYDVEVEYKGDIPNAHFRGALSSNAAVTEVLHMMQQTGEVHFEISGRKIIVLP</sequence>
<dbReference type="KEGG" id="fln:FLA_2919"/>
<dbReference type="InterPro" id="IPR012373">
    <property type="entry name" value="Ferrdict_sens_TM"/>
</dbReference>
<dbReference type="STRING" id="477680.SAMN05421788_102466"/>
<dbReference type="GO" id="GO:0016989">
    <property type="term" value="F:sigma factor antagonist activity"/>
    <property type="evidence" value="ECO:0007669"/>
    <property type="project" value="TreeGrafter"/>
</dbReference>
<dbReference type="PANTHER" id="PTHR30273">
    <property type="entry name" value="PERIPLASMIC SIGNAL SENSOR AND SIGMA FACTOR ACTIVATOR FECR-RELATED"/>
    <property type="match status" value="1"/>
</dbReference>
<dbReference type="PANTHER" id="PTHR30273:SF2">
    <property type="entry name" value="PROTEIN FECR"/>
    <property type="match status" value="1"/>
</dbReference>
<reference evidence="4" key="1">
    <citation type="submission" date="2017-01" db="EMBL/GenBank/DDBJ databases">
        <authorList>
            <person name="Varghese N."/>
            <person name="Submissions S."/>
        </authorList>
    </citation>
    <scope>NUCLEOTIDE SEQUENCE [LARGE SCALE GENOMIC DNA]</scope>
    <source>
        <strain evidence="4">DSM 21054</strain>
    </source>
</reference>
<dbReference type="FunFam" id="2.60.120.1440:FF:000001">
    <property type="entry name" value="Putative anti-sigma factor"/>
    <property type="match status" value="1"/>
</dbReference>
<feature type="domain" description="Protein FecR C-terminal" evidence="2">
    <location>
        <begin position="335"/>
        <end position="400"/>
    </location>
</feature>
<keyword evidence="4" id="KW-1185">Reference proteome</keyword>
<dbReference type="Gene3D" id="3.55.50.30">
    <property type="match status" value="1"/>
</dbReference>
<evidence type="ECO:0000259" key="1">
    <source>
        <dbReference type="Pfam" id="PF04773"/>
    </source>
</evidence>
<dbReference type="Pfam" id="PF16344">
    <property type="entry name" value="FecR_C"/>
    <property type="match status" value="1"/>
</dbReference>
<dbReference type="AlphaFoldDB" id="A0A173MHD2"/>
<evidence type="ECO:0000313" key="4">
    <source>
        <dbReference type="Proteomes" id="UP000186917"/>
    </source>
</evidence>
<evidence type="ECO:0000259" key="2">
    <source>
        <dbReference type="Pfam" id="PF16344"/>
    </source>
</evidence>
<dbReference type="Pfam" id="PF04773">
    <property type="entry name" value="FecR"/>
    <property type="match status" value="1"/>
</dbReference>
<proteinExistence type="predicted"/>
<dbReference type="InterPro" id="IPR006860">
    <property type="entry name" value="FecR"/>
</dbReference>
<accession>A0A173MHD2</accession>
<dbReference type="OrthoDB" id="1099963at2"/>
<protein>
    <submittedName>
        <fullName evidence="3">FecR family protein</fullName>
    </submittedName>
</protein>
<name>A0A173MHD2_9BACT</name>
<feature type="domain" description="FecR protein" evidence="1">
    <location>
        <begin position="194"/>
        <end position="289"/>
    </location>
</feature>
<evidence type="ECO:0000313" key="3">
    <source>
        <dbReference type="EMBL" id="SIS98120.1"/>
    </source>
</evidence>
<dbReference type="Gene3D" id="2.60.120.1440">
    <property type="match status" value="1"/>
</dbReference>
<gene>
    <name evidence="3" type="ORF">SAMN05421788_102466</name>
</gene>
<dbReference type="EMBL" id="FTOR01000002">
    <property type="protein sequence ID" value="SIS98120.1"/>
    <property type="molecule type" value="Genomic_DNA"/>
</dbReference>
<dbReference type="InterPro" id="IPR032508">
    <property type="entry name" value="FecR_C"/>
</dbReference>